<dbReference type="Gene3D" id="3.30.200.20">
    <property type="entry name" value="Phosphorylase Kinase, domain 1"/>
    <property type="match status" value="1"/>
</dbReference>
<dbReference type="GO" id="GO:0004639">
    <property type="term" value="F:phosphoribosylaminoimidazolesuccinocarboxamide synthase activity"/>
    <property type="evidence" value="ECO:0007669"/>
    <property type="project" value="UniProtKB-UniRule"/>
</dbReference>
<dbReference type="PANTHER" id="PTHR43700">
    <property type="entry name" value="PHOSPHORIBOSYLAMINOIMIDAZOLE-SUCCINOCARBOXAMIDE SYNTHASE"/>
    <property type="match status" value="1"/>
</dbReference>
<evidence type="ECO:0000256" key="5">
    <source>
        <dbReference type="ARBA" id="ARBA00022840"/>
    </source>
</evidence>
<evidence type="ECO:0000259" key="7">
    <source>
        <dbReference type="Pfam" id="PF01259"/>
    </source>
</evidence>
<evidence type="ECO:0000256" key="2">
    <source>
        <dbReference type="ARBA" id="ARBA00022598"/>
    </source>
</evidence>
<evidence type="ECO:0000256" key="4">
    <source>
        <dbReference type="ARBA" id="ARBA00022755"/>
    </source>
</evidence>
<dbReference type="AlphaFoldDB" id="A0A939C6I3"/>
<protein>
    <recommendedName>
        <fullName evidence="6">Phosphoribosylaminoimidazole-succinocarboxamide synthase</fullName>
        <ecNumber evidence="6">6.3.2.6</ecNumber>
    </recommendedName>
    <alternativeName>
        <fullName evidence="6">SAICAR synthetase</fullName>
    </alternativeName>
</protein>
<evidence type="ECO:0000313" key="9">
    <source>
        <dbReference type="Proteomes" id="UP000809243"/>
    </source>
</evidence>
<sequence length="320" mass="36273">MGSVKDLKVEKPATGNETGIGIFHFTDDYSVFDYGKMPDIIPGKGEALCRIAAFNFEQLEKLGIKTHYRRLVKGNEMEVDLVRVLYPQKGELKEGMSNYLVPLEVIFRNSLPEGSSVFKRLNKGQATIEELGLTKMPKPGERLESPIMDVSTKLEPSDRYLSWKEAGKISCLSNEEVEKLKETALKINDFLTKRAEKFGIEHADGKVEFALDPDRSLILVDVCGTLDENRFLYNGVHLSKQVLRDYYKTTPWYGVIEREKGEGKGHGEFTAPEKLPKELIGIVANMYKSVTEAWTGKKIWNAPSIEKVIQQYRKFLEKVG</sequence>
<dbReference type="Proteomes" id="UP000809243">
    <property type="component" value="Unassembled WGS sequence"/>
</dbReference>
<dbReference type="Gene3D" id="3.30.470.20">
    <property type="entry name" value="ATP-grasp fold, B domain"/>
    <property type="match status" value="1"/>
</dbReference>
<accession>A0A939C6I3</accession>
<comment type="caution">
    <text evidence="8">The sequence shown here is derived from an EMBL/GenBank/DDBJ whole genome shotgun (WGS) entry which is preliminary data.</text>
</comment>
<gene>
    <name evidence="6" type="primary">purC</name>
    <name evidence="8" type="ORF">JW744_03325</name>
</gene>
<comment type="pathway">
    <text evidence="1 6">Purine metabolism; IMP biosynthesis via de novo pathway; 5-amino-1-(5-phospho-D-ribosyl)imidazole-4-carboxamide from 5-amino-1-(5-phospho-D-ribosyl)imidazole-4-carboxylate: step 1/2.</text>
</comment>
<comment type="similarity">
    <text evidence="6">Belongs to the SAICAR synthetase family.</text>
</comment>
<dbReference type="Pfam" id="PF01259">
    <property type="entry name" value="SAICAR_synt"/>
    <property type="match status" value="1"/>
</dbReference>
<keyword evidence="2 6" id="KW-0436">Ligase</keyword>
<dbReference type="GO" id="GO:0005524">
    <property type="term" value="F:ATP binding"/>
    <property type="evidence" value="ECO:0007669"/>
    <property type="project" value="UniProtKB-KW"/>
</dbReference>
<evidence type="ECO:0000256" key="3">
    <source>
        <dbReference type="ARBA" id="ARBA00022741"/>
    </source>
</evidence>
<keyword evidence="3 6" id="KW-0547">Nucleotide-binding</keyword>
<feature type="domain" description="SAICAR synthetase/ADE2 N-terminal" evidence="7">
    <location>
        <begin position="21"/>
        <end position="250"/>
    </location>
</feature>
<reference evidence="8" key="1">
    <citation type="submission" date="2021-01" db="EMBL/GenBank/DDBJ databases">
        <title>Active Sulfur Cycling in an Early Earth Analoge.</title>
        <authorList>
            <person name="Hahn C.R."/>
            <person name="Youssef N.H."/>
            <person name="Elshahed M."/>
        </authorList>
    </citation>
    <scope>NUCLEOTIDE SEQUENCE</scope>
    <source>
        <strain evidence="8">Zod_Metabat.1151</strain>
    </source>
</reference>
<dbReference type="InterPro" id="IPR028923">
    <property type="entry name" value="SAICAR_synt/ADE2_N"/>
</dbReference>
<dbReference type="PANTHER" id="PTHR43700:SF1">
    <property type="entry name" value="PHOSPHORIBOSYLAMINOIMIDAZOLE-SUCCINOCARBOXAMIDE SYNTHASE"/>
    <property type="match status" value="1"/>
</dbReference>
<keyword evidence="5 6" id="KW-0067">ATP-binding</keyword>
<dbReference type="EC" id="6.3.2.6" evidence="6"/>
<dbReference type="GO" id="GO:0006189">
    <property type="term" value="P:'de novo' IMP biosynthetic process"/>
    <property type="evidence" value="ECO:0007669"/>
    <property type="project" value="UniProtKB-UniRule"/>
</dbReference>
<comment type="catalytic activity">
    <reaction evidence="6">
        <text>5-amino-1-(5-phospho-D-ribosyl)imidazole-4-carboxylate + L-aspartate + ATP = (2S)-2-[5-amino-1-(5-phospho-beta-D-ribosyl)imidazole-4-carboxamido]succinate + ADP + phosphate + 2 H(+)</text>
        <dbReference type="Rhea" id="RHEA:22628"/>
        <dbReference type="ChEBI" id="CHEBI:15378"/>
        <dbReference type="ChEBI" id="CHEBI:29991"/>
        <dbReference type="ChEBI" id="CHEBI:30616"/>
        <dbReference type="ChEBI" id="CHEBI:43474"/>
        <dbReference type="ChEBI" id="CHEBI:58443"/>
        <dbReference type="ChEBI" id="CHEBI:77657"/>
        <dbReference type="ChEBI" id="CHEBI:456216"/>
        <dbReference type="EC" id="6.3.2.6"/>
    </reaction>
</comment>
<dbReference type="EMBL" id="JAFGDB010000054">
    <property type="protein sequence ID" value="MBN2067473.1"/>
    <property type="molecule type" value="Genomic_DNA"/>
</dbReference>
<organism evidence="8 9">
    <name type="scientific">Candidatus Iainarchaeum sp</name>
    <dbReference type="NCBI Taxonomy" id="3101447"/>
    <lineage>
        <taxon>Archaea</taxon>
        <taxon>Candidatus Iainarchaeota</taxon>
        <taxon>Candidatus Iainarchaeia</taxon>
        <taxon>Candidatus Iainarchaeales</taxon>
        <taxon>Candidatus Iainarchaeaceae</taxon>
        <taxon>Candidatus Iainarchaeum</taxon>
    </lineage>
</organism>
<evidence type="ECO:0000313" key="8">
    <source>
        <dbReference type="EMBL" id="MBN2067473.1"/>
    </source>
</evidence>
<keyword evidence="4 6" id="KW-0658">Purine biosynthesis</keyword>
<dbReference type="SUPFAM" id="SSF56104">
    <property type="entry name" value="SAICAR synthase-like"/>
    <property type="match status" value="1"/>
</dbReference>
<evidence type="ECO:0000256" key="6">
    <source>
        <dbReference type="HAMAP-Rule" id="MF_00137"/>
    </source>
</evidence>
<proteinExistence type="inferred from homology"/>
<name>A0A939C6I3_9ARCH</name>
<evidence type="ECO:0000256" key="1">
    <source>
        <dbReference type="ARBA" id="ARBA00004672"/>
    </source>
</evidence>
<dbReference type="GO" id="GO:0005737">
    <property type="term" value="C:cytoplasm"/>
    <property type="evidence" value="ECO:0007669"/>
    <property type="project" value="TreeGrafter"/>
</dbReference>
<dbReference type="HAMAP" id="MF_00137">
    <property type="entry name" value="SAICAR_synth"/>
    <property type="match status" value="1"/>
</dbReference>